<accession>A0AAW9CU93</accession>
<dbReference type="AlphaFoldDB" id="A0AAW9CU93"/>
<proteinExistence type="predicted"/>
<protein>
    <submittedName>
        <fullName evidence="2">Uncharacterized protein</fullName>
    </submittedName>
</protein>
<evidence type="ECO:0000313" key="3">
    <source>
        <dbReference type="Proteomes" id="UP001272137"/>
    </source>
</evidence>
<evidence type="ECO:0000313" key="2">
    <source>
        <dbReference type="EMBL" id="MDW9254530.1"/>
    </source>
</evidence>
<evidence type="ECO:0000256" key="1">
    <source>
        <dbReference type="SAM" id="MobiDB-lite"/>
    </source>
</evidence>
<organism evidence="2 3">
    <name type="scientific">Burkholderia thailandensis</name>
    <dbReference type="NCBI Taxonomy" id="57975"/>
    <lineage>
        <taxon>Bacteria</taxon>
        <taxon>Pseudomonadati</taxon>
        <taxon>Pseudomonadota</taxon>
        <taxon>Betaproteobacteria</taxon>
        <taxon>Burkholderiales</taxon>
        <taxon>Burkholderiaceae</taxon>
        <taxon>Burkholderia</taxon>
        <taxon>pseudomallei group</taxon>
    </lineage>
</organism>
<gene>
    <name evidence="2" type="ORF">C7S16_1616</name>
</gene>
<name>A0AAW9CU93_BURTH</name>
<comment type="caution">
    <text evidence="2">The sequence shown here is derived from an EMBL/GenBank/DDBJ whole genome shotgun (WGS) entry which is preliminary data.</text>
</comment>
<feature type="region of interest" description="Disordered" evidence="1">
    <location>
        <begin position="23"/>
        <end position="43"/>
    </location>
</feature>
<dbReference type="EMBL" id="QXCT01000002">
    <property type="protein sequence ID" value="MDW9254530.1"/>
    <property type="molecule type" value="Genomic_DNA"/>
</dbReference>
<reference evidence="2" key="1">
    <citation type="submission" date="2018-08" db="EMBL/GenBank/DDBJ databases">
        <title>Identification of Burkholderia cepacia strains that express a Burkholderia pseudomallei-like capsular polysaccharide.</title>
        <authorList>
            <person name="Burtnick M.N."/>
            <person name="Vongsouvath M."/>
            <person name="Newton P."/>
            <person name="Wuthiekanun V."/>
            <person name="Limmathurotsakul D."/>
            <person name="Brett P.J."/>
            <person name="Chantratita N."/>
            <person name="Dance D.A."/>
        </authorList>
    </citation>
    <scope>NUCLEOTIDE SEQUENCE</scope>
    <source>
        <strain evidence="2">SBXCC001</strain>
    </source>
</reference>
<dbReference type="Proteomes" id="UP001272137">
    <property type="component" value="Unassembled WGS sequence"/>
</dbReference>
<sequence>MQRFDPAARPLETLRKVANFDHVKNGGTAQPDVPGFAVGRRRI</sequence>